<dbReference type="GeneID" id="9061596"/>
<dbReference type="SUPFAM" id="SSF53474">
    <property type="entry name" value="alpha/beta-Hydrolases"/>
    <property type="match status" value="1"/>
</dbReference>
<dbReference type="OrthoDB" id="1411024at2759"/>
<evidence type="ECO:0000256" key="1">
    <source>
        <dbReference type="ARBA" id="ARBA00009431"/>
    </source>
</evidence>
<dbReference type="InterPro" id="IPR029058">
    <property type="entry name" value="AB_hydrolase_fold"/>
</dbReference>
<dbReference type="AlphaFoldDB" id="C5KL11"/>
<reference evidence="2 3" key="1">
    <citation type="submission" date="2008-07" db="EMBL/GenBank/DDBJ databases">
        <authorList>
            <person name="El-Sayed N."/>
            <person name="Caler E."/>
            <person name="Inman J."/>
            <person name="Amedeo P."/>
            <person name="Hass B."/>
            <person name="Wortman J."/>
        </authorList>
    </citation>
    <scope>NUCLEOTIDE SEQUENCE [LARGE SCALE GENOMIC DNA]</scope>
    <source>
        <strain evidence="3">ATCC 50983 / TXsc</strain>
    </source>
</reference>
<sequence>MPEIKITNVDSVIQYAEYIGSLRSIRWKRKGMFGFFRVYQAGHFVPIDQPRTALFMINDFIDGTLGPLPRRAVMSGGSAEL</sequence>
<dbReference type="EMBL" id="GG673906">
    <property type="protein sequence ID" value="EER14819.1"/>
    <property type="molecule type" value="Genomic_DNA"/>
</dbReference>
<dbReference type="InParanoid" id="C5KL11"/>
<dbReference type="Proteomes" id="UP000007800">
    <property type="component" value="Unassembled WGS sequence"/>
</dbReference>
<dbReference type="RefSeq" id="XP_002783023.1">
    <property type="nucleotide sequence ID" value="XM_002782977.1"/>
</dbReference>
<dbReference type="Gene3D" id="3.40.50.12670">
    <property type="match status" value="1"/>
</dbReference>
<comment type="similarity">
    <text evidence="1">Belongs to the peptidase S10 family.</text>
</comment>
<dbReference type="InterPro" id="IPR001563">
    <property type="entry name" value="Peptidase_S10"/>
</dbReference>
<evidence type="ECO:0000313" key="3">
    <source>
        <dbReference type="Proteomes" id="UP000007800"/>
    </source>
</evidence>
<organism evidence="3">
    <name type="scientific">Perkinsus marinus (strain ATCC 50983 / TXsc)</name>
    <dbReference type="NCBI Taxonomy" id="423536"/>
    <lineage>
        <taxon>Eukaryota</taxon>
        <taxon>Sar</taxon>
        <taxon>Alveolata</taxon>
        <taxon>Perkinsozoa</taxon>
        <taxon>Perkinsea</taxon>
        <taxon>Perkinsida</taxon>
        <taxon>Perkinsidae</taxon>
        <taxon>Perkinsus</taxon>
    </lineage>
</organism>
<dbReference type="GO" id="GO:0006508">
    <property type="term" value="P:proteolysis"/>
    <property type="evidence" value="ECO:0007669"/>
    <property type="project" value="InterPro"/>
</dbReference>
<proteinExistence type="inferred from homology"/>
<protein>
    <recommendedName>
        <fullName evidence="4">Serine carboxypeptidase</fullName>
    </recommendedName>
</protein>
<evidence type="ECO:0008006" key="4">
    <source>
        <dbReference type="Google" id="ProtNLM"/>
    </source>
</evidence>
<keyword evidence="3" id="KW-1185">Reference proteome</keyword>
<gene>
    <name evidence="2" type="ORF">Pmar_PMAR009414</name>
</gene>
<dbReference type="MEROPS" id="S10.A47"/>
<accession>C5KL11</accession>
<evidence type="ECO:0000313" key="2">
    <source>
        <dbReference type="EMBL" id="EER14819.1"/>
    </source>
</evidence>
<name>C5KL11_PERM5</name>
<dbReference type="Pfam" id="PF00450">
    <property type="entry name" value="Peptidase_S10"/>
    <property type="match status" value="1"/>
</dbReference>
<dbReference type="GO" id="GO:0004185">
    <property type="term" value="F:serine-type carboxypeptidase activity"/>
    <property type="evidence" value="ECO:0007669"/>
    <property type="project" value="InterPro"/>
</dbReference>